<evidence type="ECO:0000259" key="1">
    <source>
        <dbReference type="Pfam" id="PF20229"/>
    </source>
</evidence>
<dbReference type="Proteomes" id="UP000652430">
    <property type="component" value="Unassembled WGS sequence"/>
</dbReference>
<keyword evidence="3" id="KW-1185">Reference proteome</keyword>
<organism evidence="2 3">
    <name type="scientific">Sphingomonas glacialis</name>
    <dbReference type="NCBI Taxonomy" id="658225"/>
    <lineage>
        <taxon>Bacteria</taxon>
        <taxon>Pseudomonadati</taxon>
        <taxon>Pseudomonadota</taxon>
        <taxon>Alphaproteobacteria</taxon>
        <taxon>Sphingomonadales</taxon>
        <taxon>Sphingomonadaceae</taxon>
        <taxon>Sphingomonas</taxon>
    </lineage>
</organism>
<proteinExistence type="predicted"/>
<accession>A0ABQ3LN31</accession>
<dbReference type="EMBL" id="BNAQ01000004">
    <property type="protein sequence ID" value="GHH19840.1"/>
    <property type="molecule type" value="Genomic_DNA"/>
</dbReference>
<evidence type="ECO:0000313" key="2">
    <source>
        <dbReference type="EMBL" id="GHH19840.1"/>
    </source>
</evidence>
<sequence>MGAIGIVNGAWALPYSQIHADLFGKAASKVREQGGRAAIFTADPLDLNETEALVAQSRADRGREYDEFAERADMLIAEIEKETKKRKFTFAELEEIEHDLEKLIEWLAKIEPRDFFPDRRIAQAKAHLAKCAAALKVFSEQVFVYEGVTQR</sequence>
<name>A0ABQ3LN31_9SPHN</name>
<protein>
    <recommendedName>
        <fullName evidence="1">ChrB N-terminal domain-containing protein</fullName>
    </recommendedName>
</protein>
<reference evidence="3" key="1">
    <citation type="journal article" date="2019" name="Int. J. Syst. Evol. Microbiol.">
        <title>The Global Catalogue of Microorganisms (GCM) 10K type strain sequencing project: providing services to taxonomists for standard genome sequencing and annotation.</title>
        <authorList>
            <consortium name="The Broad Institute Genomics Platform"/>
            <consortium name="The Broad Institute Genome Sequencing Center for Infectious Disease"/>
            <person name="Wu L."/>
            <person name="Ma J."/>
        </authorList>
    </citation>
    <scope>NUCLEOTIDE SEQUENCE [LARGE SCALE GENOMIC DNA]</scope>
    <source>
        <strain evidence="3">CGMCC 1.8957</strain>
    </source>
</reference>
<comment type="caution">
    <text evidence="2">The sequence shown here is derived from an EMBL/GenBank/DDBJ whole genome shotgun (WGS) entry which is preliminary data.</text>
</comment>
<dbReference type="InterPro" id="IPR046858">
    <property type="entry name" value="ChrB_N"/>
</dbReference>
<gene>
    <name evidence="2" type="ORF">GCM10008023_27050</name>
</gene>
<evidence type="ECO:0000313" key="3">
    <source>
        <dbReference type="Proteomes" id="UP000652430"/>
    </source>
</evidence>
<dbReference type="Pfam" id="PF20229">
    <property type="entry name" value="ChrB_N"/>
    <property type="match status" value="1"/>
</dbReference>
<feature type="domain" description="ChrB N-terminal" evidence="1">
    <location>
        <begin position="1"/>
        <end position="145"/>
    </location>
</feature>